<evidence type="ECO:0000313" key="9">
    <source>
        <dbReference type="Proteomes" id="UP000594638"/>
    </source>
</evidence>
<name>A0A8S0TZ41_OLEEU</name>
<dbReference type="EMBL" id="CACTIH010007316">
    <property type="protein sequence ID" value="CAA3009362.1"/>
    <property type="molecule type" value="Genomic_DNA"/>
</dbReference>
<keyword evidence="3" id="KW-0238">DNA-binding</keyword>
<evidence type="ECO:0000256" key="6">
    <source>
        <dbReference type="SAM" id="MobiDB-lite"/>
    </source>
</evidence>
<evidence type="ECO:0000256" key="3">
    <source>
        <dbReference type="ARBA" id="ARBA00023125"/>
    </source>
</evidence>
<feature type="compositionally biased region" description="Polar residues" evidence="6">
    <location>
        <begin position="338"/>
        <end position="347"/>
    </location>
</feature>
<gene>
    <name evidence="8" type="ORF">OLEA9_A079865</name>
</gene>
<keyword evidence="9" id="KW-1185">Reference proteome</keyword>
<evidence type="ECO:0000256" key="2">
    <source>
        <dbReference type="ARBA" id="ARBA00023015"/>
    </source>
</evidence>
<evidence type="ECO:0000259" key="7">
    <source>
        <dbReference type="PROSITE" id="PS50863"/>
    </source>
</evidence>
<dbReference type="SUPFAM" id="SSF101936">
    <property type="entry name" value="DNA-binding pseudobarrel domain"/>
    <property type="match status" value="2"/>
</dbReference>
<dbReference type="AlphaFoldDB" id="A0A8S0TZ41"/>
<dbReference type="GO" id="GO:0003677">
    <property type="term" value="F:DNA binding"/>
    <property type="evidence" value="ECO:0007669"/>
    <property type="project" value="UniProtKB-KW"/>
</dbReference>
<feature type="region of interest" description="Disordered" evidence="6">
    <location>
        <begin position="159"/>
        <end position="203"/>
    </location>
</feature>
<evidence type="ECO:0000256" key="4">
    <source>
        <dbReference type="ARBA" id="ARBA00023163"/>
    </source>
</evidence>
<reference evidence="8 9" key="1">
    <citation type="submission" date="2019-12" db="EMBL/GenBank/DDBJ databases">
        <authorList>
            <person name="Alioto T."/>
            <person name="Alioto T."/>
            <person name="Gomez Garrido J."/>
        </authorList>
    </citation>
    <scope>NUCLEOTIDE SEQUENCE [LARGE SCALE GENOMIC DNA]</scope>
</reference>
<dbReference type="Pfam" id="PF02362">
    <property type="entry name" value="B3"/>
    <property type="match status" value="2"/>
</dbReference>
<comment type="subcellular location">
    <subcellularLocation>
        <location evidence="1">Nucleus</location>
    </subcellularLocation>
</comment>
<dbReference type="OrthoDB" id="902883at2759"/>
<keyword evidence="2" id="KW-0805">Transcription regulation</keyword>
<dbReference type="SMART" id="SM01019">
    <property type="entry name" value="B3"/>
    <property type="match status" value="2"/>
</dbReference>
<dbReference type="Proteomes" id="UP000594638">
    <property type="component" value="Unassembled WGS sequence"/>
</dbReference>
<dbReference type="GO" id="GO:0005634">
    <property type="term" value="C:nucleus"/>
    <property type="evidence" value="ECO:0007669"/>
    <property type="project" value="UniProtKB-SubCell"/>
</dbReference>
<comment type="caution">
    <text evidence="8">The sequence shown here is derived from an EMBL/GenBank/DDBJ whole genome shotgun (WGS) entry which is preliminary data.</text>
</comment>
<organism evidence="8 9">
    <name type="scientific">Olea europaea subsp. europaea</name>
    <dbReference type="NCBI Taxonomy" id="158383"/>
    <lineage>
        <taxon>Eukaryota</taxon>
        <taxon>Viridiplantae</taxon>
        <taxon>Streptophyta</taxon>
        <taxon>Embryophyta</taxon>
        <taxon>Tracheophyta</taxon>
        <taxon>Spermatophyta</taxon>
        <taxon>Magnoliopsida</taxon>
        <taxon>eudicotyledons</taxon>
        <taxon>Gunneridae</taxon>
        <taxon>Pentapetalae</taxon>
        <taxon>asterids</taxon>
        <taxon>lamiids</taxon>
        <taxon>Lamiales</taxon>
        <taxon>Oleaceae</taxon>
        <taxon>Oleeae</taxon>
        <taxon>Olea</taxon>
    </lineage>
</organism>
<dbReference type="InterPro" id="IPR044837">
    <property type="entry name" value="REM16-like"/>
</dbReference>
<sequence>MGHECMDCRRWEEDMYWSRFQPVQFYQILSGSFDQRLAIPKKFANNVREKLAGTVALRGPSGHIWDVRLTTNGDTIVLKEGWKAFIEDHCLEENDILIFKYNGNSRFDVSMFDQENFCEKEASYFVTKCVHKEIESGRKRPITMPERTDEKINELFSESSDDAVDSCSDKKPRNDTANTPGLRKERRKKNGRRGSSSRINTCPLQLTSRRRAVTEDEKKKALEMAGAASSGNSFMVVMRPSHVYNGFYMSIPYEWARMHLSRKSQDIVLRVKENAWQVKYHQKAYNNGGLYGGWKNFVHDNSLEESDVCLFDLASGPNDSIVLDVQIFRVAEEVVSPSQVTPGNSMPVTGGGQPSLSRNVMNGGDDA</sequence>
<dbReference type="CDD" id="cd10017">
    <property type="entry name" value="B3_DNA"/>
    <property type="match status" value="2"/>
</dbReference>
<keyword evidence="4" id="KW-0804">Transcription</keyword>
<feature type="region of interest" description="Disordered" evidence="6">
    <location>
        <begin position="338"/>
        <end position="367"/>
    </location>
</feature>
<proteinExistence type="predicted"/>
<dbReference type="PANTHER" id="PTHR31391:SF157">
    <property type="entry name" value="B3 DOMAIN-CONTAINING PROTEIN REM16"/>
    <property type="match status" value="1"/>
</dbReference>
<evidence type="ECO:0000313" key="8">
    <source>
        <dbReference type="EMBL" id="CAA3009362.1"/>
    </source>
</evidence>
<feature type="domain" description="TF-B3" evidence="7">
    <location>
        <begin position="22"/>
        <end position="115"/>
    </location>
</feature>
<dbReference type="InterPro" id="IPR003340">
    <property type="entry name" value="B3_DNA-bd"/>
</dbReference>
<dbReference type="Gramene" id="OE9A079865T1">
    <property type="protein sequence ID" value="OE9A079865C1"/>
    <property type="gene ID" value="OE9A079865"/>
</dbReference>
<dbReference type="Gene3D" id="2.40.330.10">
    <property type="entry name" value="DNA-binding pseudobarrel domain"/>
    <property type="match status" value="2"/>
</dbReference>
<evidence type="ECO:0000256" key="1">
    <source>
        <dbReference type="ARBA" id="ARBA00004123"/>
    </source>
</evidence>
<accession>A0A8S0TZ41</accession>
<keyword evidence="5" id="KW-0539">Nucleus</keyword>
<evidence type="ECO:0000256" key="5">
    <source>
        <dbReference type="ARBA" id="ARBA00023242"/>
    </source>
</evidence>
<feature type="domain" description="TF-B3" evidence="7">
    <location>
        <begin position="234"/>
        <end position="331"/>
    </location>
</feature>
<dbReference type="PANTHER" id="PTHR31391">
    <property type="entry name" value="B3 DOMAIN-CONTAINING PROTEIN OS11G0197600-RELATED"/>
    <property type="match status" value="1"/>
</dbReference>
<dbReference type="InterPro" id="IPR015300">
    <property type="entry name" value="DNA-bd_pseudobarrel_sf"/>
</dbReference>
<protein>
    <submittedName>
        <fullName evidence="8">B3 domain-containing REM16-like</fullName>
    </submittedName>
</protein>
<dbReference type="PROSITE" id="PS50863">
    <property type="entry name" value="B3"/>
    <property type="match status" value="2"/>
</dbReference>